<dbReference type="EMBL" id="FR913306">
    <property type="protein sequence ID" value="CDQ92475.1"/>
    <property type="molecule type" value="Genomic_DNA"/>
</dbReference>
<feature type="transmembrane region" description="Helical" evidence="7">
    <location>
        <begin position="120"/>
        <end position="141"/>
    </location>
</feature>
<keyword evidence="6 7" id="KW-0472">Membrane</keyword>
<reference evidence="9" key="1">
    <citation type="journal article" date="2014" name="Nat. Commun.">
        <title>The rainbow trout genome provides novel insights into evolution after whole-genome duplication in vertebrates.</title>
        <authorList>
            <person name="Berthelot C."/>
            <person name="Brunet F."/>
            <person name="Chalopin D."/>
            <person name="Juanchich A."/>
            <person name="Bernard M."/>
            <person name="Noel B."/>
            <person name="Bento P."/>
            <person name="Da Silva C."/>
            <person name="Labadie K."/>
            <person name="Alberti A."/>
            <person name="Aury J.M."/>
            <person name="Louis A."/>
            <person name="Dehais P."/>
            <person name="Bardou P."/>
            <person name="Montfort J."/>
            <person name="Klopp C."/>
            <person name="Cabau C."/>
            <person name="Gaspin C."/>
            <person name="Thorgaard G.H."/>
            <person name="Boussaha M."/>
            <person name="Quillet E."/>
            <person name="Guyomard R."/>
            <person name="Galiana D."/>
            <person name="Bobe J."/>
            <person name="Volff J.N."/>
            <person name="Genet C."/>
            <person name="Wincker P."/>
            <person name="Jaillon O."/>
            <person name="Roest Crollius H."/>
            <person name="Guiguen Y."/>
        </authorList>
    </citation>
    <scope>NUCLEOTIDE SEQUENCE [LARGE SCALE GENOMIC DNA]</scope>
</reference>
<dbReference type="PANTHER" id="PTHR24223">
    <property type="entry name" value="ATP-BINDING CASSETTE SUB-FAMILY C"/>
    <property type="match status" value="1"/>
</dbReference>
<evidence type="ECO:0000313" key="10">
    <source>
        <dbReference type="Proteomes" id="UP000193380"/>
    </source>
</evidence>
<feature type="transmembrane region" description="Helical" evidence="7">
    <location>
        <begin position="50"/>
        <end position="75"/>
    </location>
</feature>
<dbReference type="InterPro" id="IPR036640">
    <property type="entry name" value="ABC1_TM_sf"/>
</dbReference>
<dbReference type="GO" id="GO:0005524">
    <property type="term" value="F:ATP binding"/>
    <property type="evidence" value="ECO:0007669"/>
    <property type="project" value="UniProtKB-KW"/>
</dbReference>
<evidence type="ECO:0000256" key="2">
    <source>
        <dbReference type="ARBA" id="ARBA00022692"/>
    </source>
</evidence>
<dbReference type="Proteomes" id="UP000193380">
    <property type="component" value="Unassembled WGS sequence"/>
</dbReference>
<evidence type="ECO:0000256" key="5">
    <source>
        <dbReference type="ARBA" id="ARBA00022989"/>
    </source>
</evidence>
<evidence type="ECO:0000256" key="3">
    <source>
        <dbReference type="ARBA" id="ARBA00022741"/>
    </source>
</evidence>
<evidence type="ECO:0000256" key="6">
    <source>
        <dbReference type="ARBA" id="ARBA00023136"/>
    </source>
</evidence>
<dbReference type="SUPFAM" id="SSF90123">
    <property type="entry name" value="ABC transporter transmembrane region"/>
    <property type="match status" value="1"/>
</dbReference>
<dbReference type="Pfam" id="PF11052">
    <property type="entry name" value="Tr-sialidase_C"/>
    <property type="match status" value="1"/>
</dbReference>
<dbReference type="PaxDb" id="8022-A0A060YTJ9"/>
<dbReference type="InterPro" id="IPR011527">
    <property type="entry name" value="ABC1_TM_dom"/>
</dbReference>
<dbReference type="Gene3D" id="1.20.1560.10">
    <property type="entry name" value="ABC transporter type 1, transmembrane domain"/>
    <property type="match status" value="1"/>
</dbReference>
<dbReference type="GO" id="GO:0140359">
    <property type="term" value="F:ABC-type transporter activity"/>
    <property type="evidence" value="ECO:0007669"/>
    <property type="project" value="InterPro"/>
</dbReference>
<organism evidence="9 10">
    <name type="scientific">Oncorhynchus mykiss</name>
    <name type="common">Rainbow trout</name>
    <name type="synonym">Salmo gairdneri</name>
    <dbReference type="NCBI Taxonomy" id="8022"/>
    <lineage>
        <taxon>Eukaryota</taxon>
        <taxon>Metazoa</taxon>
        <taxon>Chordata</taxon>
        <taxon>Craniata</taxon>
        <taxon>Vertebrata</taxon>
        <taxon>Euteleostomi</taxon>
        <taxon>Actinopterygii</taxon>
        <taxon>Neopterygii</taxon>
        <taxon>Teleostei</taxon>
        <taxon>Protacanthopterygii</taxon>
        <taxon>Salmoniformes</taxon>
        <taxon>Salmonidae</taxon>
        <taxon>Salmoninae</taxon>
        <taxon>Oncorhynchus</taxon>
    </lineage>
</organism>
<evidence type="ECO:0000259" key="8">
    <source>
        <dbReference type="PROSITE" id="PS50929"/>
    </source>
</evidence>
<dbReference type="Pfam" id="PF00664">
    <property type="entry name" value="ABC_membrane"/>
    <property type="match status" value="1"/>
</dbReference>
<keyword evidence="2 7" id="KW-0812">Transmembrane</keyword>
<dbReference type="InterPro" id="IPR050173">
    <property type="entry name" value="ABC_transporter_C-like"/>
</dbReference>
<proteinExistence type="predicted"/>
<dbReference type="STRING" id="8022.A0A060YTJ9"/>
<keyword evidence="5 7" id="KW-1133">Transmembrane helix</keyword>
<dbReference type="PROSITE" id="PS50929">
    <property type="entry name" value="ABC_TM1F"/>
    <property type="match status" value="1"/>
</dbReference>
<feature type="domain" description="ABC transmembrane type-1" evidence="8">
    <location>
        <begin position="26"/>
        <end position="220"/>
    </location>
</feature>
<evidence type="ECO:0000313" key="9">
    <source>
        <dbReference type="EMBL" id="CDQ92475.1"/>
    </source>
</evidence>
<reference evidence="9" key="2">
    <citation type="submission" date="2014-03" db="EMBL/GenBank/DDBJ databases">
        <authorList>
            <person name="Genoscope - CEA"/>
        </authorList>
    </citation>
    <scope>NUCLEOTIDE SEQUENCE</scope>
</reference>
<dbReference type="AlphaFoldDB" id="A0A060YTJ9"/>
<keyword evidence="4" id="KW-0067">ATP-binding</keyword>
<evidence type="ECO:0000256" key="7">
    <source>
        <dbReference type="SAM" id="Phobius"/>
    </source>
</evidence>
<accession>A0A060YTJ9</accession>
<feature type="transmembrane region" description="Helical" evidence="7">
    <location>
        <begin position="147"/>
        <end position="169"/>
    </location>
</feature>
<dbReference type="PANTHER" id="PTHR24223:SF196">
    <property type="entry name" value="ATP-BINDING CASSETTE SUB-FAMILY C MEMBER 5"/>
    <property type="match status" value="1"/>
</dbReference>
<keyword evidence="1" id="KW-0813">Transport</keyword>
<dbReference type="GO" id="GO:0016020">
    <property type="term" value="C:membrane"/>
    <property type="evidence" value="ECO:0007669"/>
    <property type="project" value="InterPro"/>
</dbReference>
<keyword evidence="3" id="KW-0547">Nucleotide-binding</keyword>
<name>A0A060YTJ9_ONCMY</name>
<sequence>MSLGHGAAFSHVACALIFPSPHPRPLLPSLLLLGLCGEAAVGQAEPDLPYGLLLVVGLLCTELVRSWSLALTWALNYRTGTRLRGAILTMAFHKILRLRSIRDKSMGQLINMCSNDGQRMFEAAAVGSLLAGGPLIAVLGMGFNLAILGPTSLLGSAVFILFYPAMMFSSRLTAYFRRKGVAVTDRRVQKMNEILNYIKFIKMYAWVKAFSQDVRSKCRV</sequence>
<protein>
    <recommendedName>
        <fullName evidence="8">ABC transmembrane type-1 domain-containing protein</fullName>
    </recommendedName>
</protein>
<evidence type="ECO:0000256" key="4">
    <source>
        <dbReference type="ARBA" id="ARBA00022840"/>
    </source>
</evidence>
<evidence type="ECO:0000256" key="1">
    <source>
        <dbReference type="ARBA" id="ARBA00022448"/>
    </source>
</evidence>
<dbReference type="InterPro" id="IPR021287">
    <property type="entry name" value="Trans-sialidase_CS"/>
</dbReference>
<gene>
    <name evidence="9" type="ORF">GSONMT00034243001</name>
</gene>